<evidence type="ECO:0000313" key="3">
    <source>
        <dbReference type="Proteomes" id="UP000199126"/>
    </source>
</evidence>
<dbReference type="Proteomes" id="UP000199126">
    <property type="component" value="Unassembled WGS sequence"/>
</dbReference>
<gene>
    <name evidence="2" type="ORF">SAMN04487948_104126</name>
</gene>
<proteinExistence type="predicted"/>
<reference evidence="3" key="1">
    <citation type="submission" date="2016-10" db="EMBL/GenBank/DDBJ databases">
        <authorList>
            <person name="Varghese N."/>
            <person name="Submissions S."/>
        </authorList>
    </citation>
    <scope>NUCLEOTIDE SEQUENCE [LARGE SCALE GENOMIC DNA]</scope>
    <source>
        <strain evidence="3">CGMCC 1.10121</strain>
    </source>
</reference>
<organism evidence="2 3">
    <name type="scientific">Halogranum amylolyticum</name>
    <dbReference type="NCBI Taxonomy" id="660520"/>
    <lineage>
        <taxon>Archaea</taxon>
        <taxon>Methanobacteriati</taxon>
        <taxon>Methanobacteriota</taxon>
        <taxon>Stenosarchaea group</taxon>
        <taxon>Halobacteria</taxon>
        <taxon>Halobacteriales</taxon>
        <taxon>Haloferacaceae</taxon>
    </lineage>
</organism>
<name>A0A1H8RMP7_9EURY</name>
<dbReference type="RefSeq" id="WP_089823293.1">
    <property type="nucleotide sequence ID" value="NZ_FODV01000004.1"/>
</dbReference>
<dbReference type="InterPro" id="IPR055975">
    <property type="entry name" value="DUF7553"/>
</dbReference>
<feature type="region of interest" description="Disordered" evidence="1">
    <location>
        <begin position="35"/>
        <end position="86"/>
    </location>
</feature>
<sequence>MNRHFSDAWYYLKRAGSHLRSGVAEEFAPVGDRVRKATGREKEPEPKRMEKVQKELRRAEGRGKDALKGAKGRIDQYREDTVAANE</sequence>
<keyword evidence="3" id="KW-1185">Reference proteome</keyword>
<protein>
    <submittedName>
        <fullName evidence="2">Uncharacterized protein</fullName>
    </submittedName>
</protein>
<dbReference type="AlphaFoldDB" id="A0A1H8RMP7"/>
<dbReference type="OrthoDB" id="206274at2157"/>
<evidence type="ECO:0000313" key="2">
    <source>
        <dbReference type="EMBL" id="SEO67721.1"/>
    </source>
</evidence>
<evidence type="ECO:0000256" key="1">
    <source>
        <dbReference type="SAM" id="MobiDB-lite"/>
    </source>
</evidence>
<dbReference type="Pfam" id="PF24430">
    <property type="entry name" value="DUF7553"/>
    <property type="match status" value="1"/>
</dbReference>
<accession>A0A1H8RMP7</accession>
<dbReference type="EMBL" id="FODV01000004">
    <property type="protein sequence ID" value="SEO67721.1"/>
    <property type="molecule type" value="Genomic_DNA"/>
</dbReference>